<dbReference type="InterPro" id="IPR003593">
    <property type="entry name" value="AAA+_ATPase"/>
</dbReference>
<evidence type="ECO:0000256" key="1">
    <source>
        <dbReference type="ARBA" id="ARBA00004141"/>
    </source>
</evidence>
<sequence>MAKKKRSKKKTRTSIGWKTTLIYEIGGLCMFALTCIGISSLGAAGEVIKEAARLFTGNLWVLFLLFFLVLSVYYVLFRKQPEFFTRRLCGIYLLMFTMLLISHVRLFEALSTVNTWQNRSVIVNTFLLFKGELSGAIPSQGLGGGLIGAIGFAFFYYLFSTTGTYFMTFFLFLVSAILITGHSIGSFVRKIVDGFLHSIKTSAAHWTSSFKTFSDNRAKKKKMKADEKQQNETNNEKPPVDAPPLHESERAPEPEIHDFNETAMNQTEQMSAEELLSPSEKSDEDIQAPDFSQMPVENEDYQLPPLSLLRMPGNNAQKSERSHIAENVRTLERTFESFGVRATVKEVHLGPAVTRYEVYPEAGVKVSRILNLSDDLALALAAKDIRIEAPIPGKSAVGIEVPNQEVAMVCLREVLESSNAKRAASKLTIGLGRDISGEPILADLNRMPHLLVAGATGSGKSVCINGIIITLLMRTKPSEVKLFMIDPKMVELNVYNGIPHLLTPVVTDPAKAALGLKNVLGEMERRYELFSESGTRNLESYNEAVRKFNKEHEEKQPLMPYIVVIIDELADLMMVASKDVEETVTRLAQMARAAGIHLIIATQRPSVDIITGVIKANIPSRIAFSVSSMMDSRTILDSGGAEKLLGKGDMLFLPIGASKPVRIQGAFLSDQEVEAVVHHVVGQQKANYQQDMIPADQPEQAHNDVDDALYDDAVQLVVNMQTASVSMLQRRFRIGYTRAARLIDAMEERHVVGPYEGSKPRTVLVPKQSDEVSGR</sequence>
<dbReference type="InterPro" id="IPR002543">
    <property type="entry name" value="FtsK_dom"/>
</dbReference>
<evidence type="ECO:0000313" key="13">
    <source>
        <dbReference type="Proteomes" id="UP000285882"/>
    </source>
</evidence>
<evidence type="ECO:0000256" key="2">
    <source>
        <dbReference type="ARBA" id="ARBA00006474"/>
    </source>
</evidence>
<keyword evidence="4" id="KW-0159">Chromosome partition</keyword>
<feature type="transmembrane region" description="Helical" evidence="9">
    <location>
        <begin position="166"/>
        <end position="188"/>
    </location>
</feature>
<dbReference type="GO" id="GO:0007059">
    <property type="term" value="P:chromosome segregation"/>
    <property type="evidence" value="ECO:0007669"/>
    <property type="project" value="UniProtKB-KW"/>
</dbReference>
<dbReference type="EMBL" id="CP025688">
    <property type="protein sequence ID" value="QAA22396.1"/>
    <property type="molecule type" value="Genomic_DNA"/>
</dbReference>
<name>A0A410D8G1_9BACL</name>
<feature type="transmembrane region" description="Helical" evidence="9">
    <location>
        <begin position="21"/>
        <end position="45"/>
    </location>
</feature>
<dbReference type="SUPFAM" id="SSF52540">
    <property type="entry name" value="P-loop containing nucleoside triphosphate hydrolases"/>
    <property type="match status" value="1"/>
</dbReference>
<evidence type="ECO:0000256" key="6">
    <source>
        <dbReference type="ARBA" id="ARBA00023125"/>
    </source>
</evidence>
<dbReference type="SMART" id="SM00382">
    <property type="entry name" value="AAA"/>
    <property type="match status" value="1"/>
</dbReference>
<reference evidence="12 13" key="1">
    <citation type="submission" date="2018-01" db="EMBL/GenBank/DDBJ databases">
        <title>Complete genome sequencing of Sporolactobacillus terrae DLG3.</title>
        <authorList>
            <person name="Nam Y.-D."/>
            <person name="Kang J."/>
            <person name="Chung W.-H."/>
        </authorList>
    </citation>
    <scope>NUCLEOTIDE SEQUENCE [LARGE SCALE GENOMIC DNA]</scope>
    <source>
        <strain evidence="12 13">DLG3</strain>
    </source>
</reference>
<keyword evidence="13" id="KW-1185">Reference proteome</keyword>
<reference evidence="11 14" key="2">
    <citation type="submission" date="2019-09" db="EMBL/GenBank/DDBJ databases">
        <title>Complete genome sequence of Sporolactobacillus terrae 70-3.</title>
        <authorList>
            <person name="Tanaka N."/>
            <person name="Shiwa Y."/>
            <person name="Fujita N."/>
            <person name="Tanasupawat S."/>
        </authorList>
    </citation>
    <scope>NUCLEOTIDE SEQUENCE [LARGE SCALE GENOMIC DNA]</scope>
    <source>
        <strain evidence="11 14">70-3</strain>
    </source>
</reference>
<dbReference type="PANTHER" id="PTHR22683:SF41">
    <property type="entry name" value="DNA TRANSLOCASE FTSK"/>
    <property type="match status" value="1"/>
</dbReference>
<evidence type="ECO:0000259" key="10">
    <source>
        <dbReference type="PROSITE" id="PS50901"/>
    </source>
</evidence>
<evidence type="ECO:0000313" key="12">
    <source>
        <dbReference type="EMBL" id="QAA22396.1"/>
    </source>
</evidence>
<dbReference type="InterPro" id="IPR050206">
    <property type="entry name" value="FtsK/SpoIIIE/SftA"/>
</dbReference>
<dbReference type="InterPro" id="IPR018541">
    <property type="entry name" value="Ftsk_gamma"/>
</dbReference>
<dbReference type="Pfam" id="PF17854">
    <property type="entry name" value="FtsK_alpha"/>
    <property type="match status" value="1"/>
</dbReference>
<evidence type="ECO:0000256" key="5">
    <source>
        <dbReference type="ARBA" id="ARBA00022840"/>
    </source>
</evidence>
<dbReference type="InterPro" id="IPR036390">
    <property type="entry name" value="WH_DNA-bd_sf"/>
</dbReference>
<evidence type="ECO:0000256" key="4">
    <source>
        <dbReference type="ARBA" id="ARBA00022829"/>
    </source>
</evidence>
<accession>A0A410D8G1</accession>
<dbReference type="Gene3D" id="3.30.980.40">
    <property type="match status" value="1"/>
</dbReference>
<keyword evidence="9" id="KW-1133">Transmembrane helix</keyword>
<comment type="similarity">
    <text evidence="2">Belongs to the FtsK/SpoIIIE/SftA family.</text>
</comment>
<feature type="transmembrane region" description="Helical" evidence="9">
    <location>
        <begin position="57"/>
        <end position="76"/>
    </location>
</feature>
<keyword evidence="9" id="KW-0812">Transmembrane</keyword>
<evidence type="ECO:0000313" key="11">
    <source>
        <dbReference type="EMBL" id="BBN98713.1"/>
    </source>
</evidence>
<dbReference type="PROSITE" id="PS50901">
    <property type="entry name" value="FTSK"/>
    <property type="match status" value="1"/>
</dbReference>
<keyword evidence="5 7" id="KW-0067">ATP-binding</keyword>
<proteinExistence type="inferred from homology"/>
<feature type="domain" description="FtsK" evidence="10">
    <location>
        <begin position="437"/>
        <end position="633"/>
    </location>
</feature>
<evidence type="ECO:0000256" key="9">
    <source>
        <dbReference type="SAM" id="Phobius"/>
    </source>
</evidence>
<dbReference type="EMBL" id="AP021853">
    <property type="protein sequence ID" value="BBN98713.1"/>
    <property type="molecule type" value="Genomic_DNA"/>
</dbReference>
<comment type="subcellular location">
    <subcellularLocation>
        <location evidence="1">Membrane</location>
        <topology evidence="1">Multi-pass membrane protein</topology>
    </subcellularLocation>
</comment>
<dbReference type="GO" id="GO:0003677">
    <property type="term" value="F:DNA binding"/>
    <property type="evidence" value="ECO:0007669"/>
    <property type="project" value="UniProtKB-KW"/>
</dbReference>
<dbReference type="Pfam" id="PF01580">
    <property type="entry name" value="FtsK_SpoIIIE"/>
    <property type="match status" value="1"/>
</dbReference>
<gene>
    <name evidence="11" type="primary">spoIIIE</name>
    <name evidence="12" type="ORF">C0674_07015</name>
    <name evidence="11" type="ORF">St703_14180</name>
</gene>
<keyword evidence="6" id="KW-0238">DNA-binding</keyword>
<dbReference type="InterPro" id="IPR036388">
    <property type="entry name" value="WH-like_DNA-bd_sf"/>
</dbReference>
<feature type="transmembrane region" description="Helical" evidence="9">
    <location>
        <begin position="88"/>
        <end position="107"/>
    </location>
</feature>
<feature type="binding site" evidence="7">
    <location>
        <begin position="454"/>
        <end position="461"/>
    </location>
    <ligand>
        <name>ATP</name>
        <dbReference type="ChEBI" id="CHEBI:30616"/>
    </ligand>
</feature>
<evidence type="ECO:0000256" key="8">
    <source>
        <dbReference type="SAM" id="MobiDB-lite"/>
    </source>
</evidence>
<feature type="region of interest" description="Disordered" evidence="8">
    <location>
        <begin position="217"/>
        <end position="250"/>
    </location>
</feature>
<dbReference type="AlphaFoldDB" id="A0A410D8G1"/>
<dbReference type="GO" id="GO:0005524">
    <property type="term" value="F:ATP binding"/>
    <property type="evidence" value="ECO:0007669"/>
    <property type="project" value="UniProtKB-UniRule"/>
</dbReference>
<feature type="transmembrane region" description="Helical" evidence="9">
    <location>
        <begin position="137"/>
        <end position="159"/>
    </location>
</feature>
<dbReference type="InterPro" id="IPR027417">
    <property type="entry name" value="P-loop_NTPase"/>
</dbReference>
<dbReference type="InterPro" id="IPR041027">
    <property type="entry name" value="FtsK_alpha"/>
</dbReference>
<evidence type="ECO:0000256" key="7">
    <source>
        <dbReference type="PROSITE-ProRule" id="PRU00289"/>
    </source>
</evidence>
<organism evidence="11 14">
    <name type="scientific">Sporolactobacillus terrae</name>
    <dbReference type="NCBI Taxonomy" id="269673"/>
    <lineage>
        <taxon>Bacteria</taxon>
        <taxon>Bacillati</taxon>
        <taxon>Bacillota</taxon>
        <taxon>Bacilli</taxon>
        <taxon>Bacillales</taxon>
        <taxon>Sporolactobacillaceae</taxon>
        <taxon>Sporolactobacillus</taxon>
    </lineage>
</organism>
<keyword evidence="9" id="KW-0472">Membrane</keyword>
<dbReference type="PANTHER" id="PTHR22683">
    <property type="entry name" value="SPORULATION PROTEIN RELATED"/>
    <property type="match status" value="1"/>
</dbReference>
<dbReference type="SUPFAM" id="SSF46785">
    <property type="entry name" value="Winged helix' DNA-binding domain"/>
    <property type="match status" value="1"/>
</dbReference>
<dbReference type="GO" id="GO:0016020">
    <property type="term" value="C:membrane"/>
    <property type="evidence" value="ECO:0007669"/>
    <property type="project" value="UniProtKB-SubCell"/>
</dbReference>
<protein>
    <submittedName>
        <fullName evidence="12">DNA translocase FtsK</fullName>
    </submittedName>
    <submittedName>
        <fullName evidence="11">DNA translocase SpoIIIE</fullName>
    </submittedName>
</protein>
<dbReference type="Gene3D" id="3.40.50.300">
    <property type="entry name" value="P-loop containing nucleotide triphosphate hydrolases"/>
    <property type="match status" value="1"/>
</dbReference>
<dbReference type="STRING" id="1449983.GCA_000647835_00937"/>
<feature type="region of interest" description="Disordered" evidence="8">
    <location>
        <begin position="756"/>
        <end position="775"/>
    </location>
</feature>
<keyword evidence="3 7" id="KW-0547">Nucleotide-binding</keyword>
<dbReference type="Proteomes" id="UP000285882">
    <property type="component" value="Chromosome"/>
</dbReference>
<dbReference type="SMART" id="SM00843">
    <property type="entry name" value="Ftsk_gamma"/>
    <property type="match status" value="1"/>
</dbReference>
<dbReference type="Proteomes" id="UP000326951">
    <property type="component" value="Chromosome"/>
</dbReference>
<evidence type="ECO:0000313" key="14">
    <source>
        <dbReference type="Proteomes" id="UP000326951"/>
    </source>
</evidence>
<dbReference type="RefSeq" id="WP_028975729.1">
    <property type="nucleotide sequence ID" value="NZ_AP021853.1"/>
</dbReference>
<dbReference type="Pfam" id="PF09397">
    <property type="entry name" value="FtsK_gamma"/>
    <property type="match status" value="1"/>
</dbReference>
<dbReference type="Gene3D" id="1.10.10.10">
    <property type="entry name" value="Winged helix-like DNA-binding domain superfamily/Winged helix DNA-binding domain"/>
    <property type="match status" value="1"/>
</dbReference>
<feature type="compositionally biased region" description="Basic and acidic residues" evidence="8">
    <location>
        <begin position="224"/>
        <end position="250"/>
    </location>
</feature>
<evidence type="ECO:0000256" key="3">
    <source>
        <dbReference type="ARBA" id="ARBA00022741"/>
    </source>
</evidence>